<accession>A0A0E9WK28</accession>
<proteinExistence type="predicted"/>
<sequence length="24" mass="2627">MGDRLGIPGAVNFFAFSPRRALFS</sequence>
<evidence type="ECO:0000313" key="1">
    <source>
        <dbReference type="EMBL" id="JAH89823.1"/>
    </source>
</evidence>
<organism evidence="1">
    <name type="scientific">Anguilla anguilla</name>
    <name type="common">European freshwater eel</name>
    <name type="synonym">Muraena anguilla</name>
    <dbReference type="NCBI Taxonomy" id="7936"/>
    <lineage>
        <taxon>Eukaryota</taxon>
        <taxon>Metazoa</taxon>
        <taxon>Chordata</taxon>
        <taxon>Craniata</taxon>
        <taxon>Vertebrata</taxon>
        <taxon>Euteleostomi</taxon>
        <taxon>Actinopterygii</taxon>
        <taxon>Neopterygii</taxon>
        <taxon>Teleostei</taxon>
        <taxon>Anguilliformes</taxon>
        <taxon>Anguillidae</taxon>
        <taxon>Anguilla</taxon>
    </lineage>
</organism>
<reference evidence="1" key="2">
    <citation type="journal article" date="2015" name="Fish Shellfish Immunol.">
        <title>Early steps in the European eel (Anguilla anguilla)-Vibrio vulnificus interaction in the gills: Role of the RtxA13 toxin.</title>
        <authorList>
            <person name="Callol A."/>
            <person name="Pajuelo D."/>
            <person name="Ebbesson L."/>
            <person name="Teles M."/>
            <person name="MacKenzie S."/>
            <person name="Amaro C."/>
        </authorList>
    </citation>
    <scope>NUCLEOTIDE SEQUENCE</scope>
</reference>
<protein>
    <submittedName>
        <fullName evidence="1">Uncharacterized protein</fullName>
    </submittedName>
</protein>
<reference evidence="1" key="1">
    <citation type="submission" date="2014-11" db="EMBL/GenBank/DDBJ databases">
        <authorList>
            <person name="Amaro Gonzalez C."/>
        </authorList>
    </citation>
    <scope>NUCLEOTIDE SEQUENCE</scope>
</reference>
<dbReference type="AlphaFoldDB" id="A0A0E9WK28"/>
<name>A0A0E9WK28_ANGAN</name>
<dbReference type="EMBL" id="GBXM01018754">
    <property type="protein sequence ID" value="JAH89823.1"/>
    <property type="molecule type" value="Transcribed_RNA"/>
</dbReference>